<sequence length="154" mass="18214">MVRDLRRHVPRAQEGMIDADDNEKIQKEEVEALLCGLGVERPSREELRLMLVEVDRDDDGCITLEEFHAIRSAFTPPTCDSELRDTSSDRDVRITAGELFNVFQTTFMKSVIIFWIFRIDYRFWSICLIFLRIQKNLQILLMYIEFENNESDFI</sequence>
<evidence type="ECO:0000259" key="2">
    <source>
        <dbReference type="PROSITE" id="PS50222"/>
    </source>
</evidence>
<dbReference type="CDD" id="cd00051">
    <property type="entry name" value="EFh"/>
    <property type="match status" value="1"/>
</dbReference>
<dbReference type="InterPro" id="IPR002048">
    <property type="entry name" value="EF_hand_dom"/>
</dbReference>
<dbReference type="Proteomes" id="UP001153555">
    <property type="component" value="Unassembled WGS sequence"/>
</dbReference>
<organism evidence="3 4">
    <name type="scientific">Striga hermonthica</name>
    <name type="common">Purple witchweed</name>
    <name type="synonym">Buchnera hermonthica</name>
    <dbReference type="NCBI Taxonomy" id="68872"/>
    <lineage>
        <taxon>Eukaryota</taxon>
        <taxon>Viridiplantae</taxon>
        <taxon>Streptophyta</taxon>
        <taxon>Embryophyta</taxon>
        <taxon>Tracheophyta</taxon>
        <taxon>Spermatophyta</taxon>
        <taxon>Magnoliopsida</taxon>
        <taxon>eudicotyledons</taxon>
        <taxon>Gunneridae</taxon>
        <taxon>Pentapetalae</taxon>
        <taxon>asterids</taxon>
        <taxon>lamiids</taxon>
        <taxon>Lamiales</taxon>
        <taxon>Orobanchaceae</taxon>
        <taxon>Buchnereae</taxon>
        <taxon>Striga</taxon>
    </lineage>
</organism>
<evidence type="ECO:0000256" key="1">
    <source>
        <dbReference type="ARBA" id="ARBA00022837"/>
    </source>
</evidence>
<proteinExistence type="predicted"/>
<name>A0A9N7NYN3_STRHE</name>
<evidence type="ECO:0000313" key="4">
    <source>
        <dbReference type="Proteomes" id="UP001153555"/>
    </source>
</evidence>
<dbReference type="PROSITE" id="PS00018">
    <property type="entry name" value="EF_HAND_1"/>
    <property type="match status" value="1"/>
</dbReference>
<keyword evidence="4" id="KW-1185">Reference proteome</keyword>
<dbReference type="EMBL" id="CACSLK010031655">
    <property type="protein sequence ID" value="CAA0839861.1"/>
    <property type="molecule type" value="Genomic_DNA"/>
</dbReference>
<dbReference type="Gene3D" id="1.10.238.10">
    <property type="entry name" value="EF-hand"/>
    <property type="match status" value="1"/>
</dbReference>
<evidence type="ECO:0000313" key="3">
    <source>
        <dbReference type="EMBL" id="CAA0839861.1"/>
    </source>
</evidence>
<feature type="domain" description="EF-hand" evidence="2">
    <location>
        <begin position="42"/>
        <end position="77"/>
    </location>
</feature>
<dbReference type="AlphaFoldDB" id="A0A9N7NYN3"/>
<dbReference type="InterPro" id="IPR011992">
    <property type="entry name" value="EF-hand-dom_pair"/>
</dbReference>
<dbReference type="SUPFAM" id="SSF47473">
    <property type="entry name" value="EF-hand"/>
    <property type="match status" value="1"/>
</dbReference>
<dbReference type="Pfam" id="PF13499">
    <property type="entry name" value="EF-hand_7"/>
    <property type="match status" value="1"/>
</dbReference>
<gene>
    <name evidence="3" type="ORF">SHERM_06327</name>
</gene>
<keyword evidence="1" id="KW-0106">Calcium</keyword>
<protein>
    <submittedName>
        <fullName evidence="3">Probable calcium-binding protein CML36</fullName>
    </submittedName>
</protein>
<dbReference type="GO" id="GO:0005509">
    <property type="term" value="F:calcium ion binding"/>
    <property type="evidence" value="ECO:0007669"/>
    <property type="project" value="InterPro"/>
</dbReference>
<dbReference type="InterPro" id="IPR018247">
    <property type="entry name" value="EF_Hand_1_Ca_BS"/>
</dbReference>
<dbReference type="OrthoDB" id="26525at2759"/>
<reference evidence="3" key="1">
    <citation type="submission" date="2019-12" db="EMBL/GenBank/DDBJ databases">
        <authorList>
            <person name="Scholes J."/>
        </authorList>
    </citation>
    <scope>NUCLEOTIDE SEQUENCE</scope>
</reference>
<comment type="caution">
    <text evidence="3">The sequence shown here is derived from an EMBL/GenBank/DDBJ whole genome shotgun (WGS) entry which is preliminary data.</text>
</comment>
<dbReference type="PROSITE" id="PS50222">
    <property type="entry name" value="EF_HAND_2"/>
    <property type="match status" value="1"/>
</dbReference>
<accession>A0A9N7NYN3</accession>